<dbReference type="EMBL" id="BQNB010014836">
    <property type="protein sequence ID" value="GJT32956.1"/>
    <property type="molecule type" value="Genomic_DNA"/>
</dbReference>
<evidence type="ECO:0000313" key="3">
    <source>
        <dbReference type="Proteomes" id="UP001151760"/>
    </source>
</evidence>
<sequence length="101" mass="11230">MVIECEFLNDFPGFVCILIAEFAAGGAINLALKMEGDMIIKNLDLELTIDAMMRDFLEVLRSFPVERIEQESGSKILPYRDGSCSKTFKPIASLIAKGKLK</sequence>
<evidence type="ECO:0000256" key="1">
    <source>
        <dbReference type="SAM" id="Phobius"/>
    </source>
</evidence>
<proteinExistence type="predicted"/>
<keyword evidence="1" id="KW-0472">Membrane</keyword>
<protein>
    <submittedName>
        <fullName evidence="2">Uncharacterized protein</fullName>
    </submittedName>
</protein>
<keyword evidence="1" id="KW-1133">Transmembrane helix</keyword>
<reference evidence="2" key="2">
    <citation type="submission" date="2022-01" db="EMBL/GenBank/DDBJ databases">
        <authorList>
            <person name="Yamashiro T."/>
            <person name="Shiraishi A."/>
            <person name="Satake H."/>
            <person name="Nakayama K."/>
        </authorList>
    </citation>
    <scope>NUCLEOTIDE SEQUENCE</scope>
</reference>
<organism evidence="2 3">
    <name type="scientific">Tanacetum coccineum</name>
    <dbReference type="NCBI Taxonomy" id="301880"/>
    <lineage>
        <taxon>Eukaryota</taxon>
        <taxon>Viridiplantae</taxon>
        <taxon>Streptophyta</taxon>
        <taxon>Embryophyta</taxon>
        <taxon>Tracheophyta</taxon>
        <taxon>Spermatophyta</taxon>
        <taxon>Magnoliopsida</taxon>
        <taxon>eudicotyledons</taxon>
        <taxon>Gunneridae</taxon>
        <taxon>Pentapetalae</taxon>
        <taxon>asterids</taxon>
        <taxon>campanulids</taxon>
        <taxon>Asterales</taxon>
        <taxon>Asteraceae</taxon>
        <taxon>Asteroideae</taxon>
        <taxon>Anthemideae</taxon>
        <taxon>Anthemidinae</taxon>
        <taxon>Tanacetum</taxon>
    </lineage>
</organism>
<gene>
    <name evidence="2" type="ORF">Tco_0923375</name>
</gene>
<feature type="transmembrane region" description="Helical" evidence="1">
    <location>
        <begin position="12"/>
        <end position="32"/>
    </location>
</feature>
<keyword evidence="1" id="KW-0812">Transmembrane</keyword>
<keyword evidence="3" id="KW-1185">Reference proteome</keyword>
<comment type="caution">
    <text evidence="2">The sequence shown here is derived from an EMBL/GenBank/DDBJ whole genome shotgun (WGS) entry which is preliminary data.</text>
</comment>
<name>A0ABQ5D444_9ASTR</name>
<reference evidence="2" key="1">
    <citation type="journal article" date="2022" name="Int. J. Mol. Sci.">
        <title>Draft Genome of Tanacetum Coccineum: Genomic Comparison of Closely Related Tanacetum-Family Plants.</title>
        <authorList>
            <person name="Yamashiro T."/>
            <person name="Shiraishi A."/>
            <person name="Nakayama K."/>
            <person name="Satake H."/>
        </authorList>
    </citation>
    <scope>NUCLEOTIDE SEQUENCE</scope>
</reference>
<accession>A0ABQ5D444</accession>
<dbReference type="Proteomes" id="UP001151760">
    <property type="component" value="Unassembled WGS sequence"/>
</dbReference>
<evidence type="ECO:0000313" key="2">
    <source>
        <dbReference type="EMBL" id="GJT32956.1"/>
    </source>
</evidence>